<protein>
    <submittedName>
        <fullName evidence="1">Uncharacterized protein</fullName>
    </submittedName>
</protein>
<dbReference type="AlphaFoldDB" id="B6H6V3"/>
<keyword evidence="2" id="KW-1185">Reference proteome</keyword>
<evidence type="ECO:0000313" key="2">
    <source>
        <dbReference type="Proteomes" id="UP000000724"/>
    </source>
</evidence>
<dbReference type="OMA" id="YKISIAM"/>
<accession>B6H6V3</accession>
<dbReference type="Proteomes" id="UP000000724">
    <property type="component" value="Contig Pc00c16"/>
</dbReference>
<dbReference type="VEuPathDB" id="FungiDB:PCH_Pc16g00420"/>
<dbReference type="HOGENOM" id="CLU_1928304_0_0_1"/>
<gene>
    <name evidence="1" type="ORF">Pc16g00420</name>
    <name evidence="1" type="ORF">PCH_Pc16g00420</name>
</gene>
<name>B6H6V3_PENRW</name>
<organism evidence="1 2">
    <name type="scientific">Penicillium rubens (strain ATCC 28089 / DSM 1075 / NRRL 1951 / Wisconsin 54-1255)</name>
    <name type="common">Penicillium chrysogenum</name>
    <dbReference type="NCBI Taxonomy" id="500485"/>
    <lineage>
        <taxon>Eukaryota</taxon>
        <taxon>Fungi</taxon>
        <taxon>Dikarya</taxon>
        <taxon>Ascomycota</taxon>
        <taxon>Pezizomycotina</taxon>
        <taxon>Eurotiomycetes</taxon>
        <taxon>Eurotiomycetidae</taxon>
        <taxon>Eurotiales</taxon>
        <taxon>Aspergillaceae</taxon>
        <taxon>Penicillium</taxon>
        <taxon>Penicillium chrysogenum species complex</taxon>
    </lineage>
</organism>
<evidence type="ECO:0000313" key="1">
    <source>
        <dbReference type="EMBL" id="CAP92712.1"/>
    </source>
</evidence>
<proteinExistence type="predicted"/>
<dbReference type="EMBL" id="AM920431">
    <property type="protein sequence ID" value="CAP92712.1"/>
    <property type="molecule type" value="Genomic_DNA"/>
</dbReference>
<reference evidence="1 2" key="1">
    <citation type="journal article" date="2008" name="Nat. Biotechnol.">
        <title>Genome sequencing and analysis of the filamentous fungus Penicillium chrysogenum.</title>
        <authorList>
            <person name="van den Berg M.A."/>
            <person name="Albang R."/>
            <person name="Albermann K."/>
            <person name="Badger J.H."/>
            <person name="Daran J.-M."/>
            <person name="Driessen A.J.M."/>
            <person name="Garcia-Estrada C."/>
            <person name="Fedorova N.D."/>
            <person name="Harris D.M."/>
            <person name="Heijne W.H.M."/>
            <person name="Joardar V.S."/>
            <person name="Kiel J.A.K.W."/>
            <person name="Kovalchuk A."/>
            <person name="Martin J.F."/>
            <person name="Nierman W.C."/>
            <person name="Nijland J.G."/>
            <person name="Pronk J.T."/>
            <person name="Roubos J.A."/>
            <person name="van der Klei I.J."/>
            <person name="van Peij N.N.M.E."/>
            <person name="Veenhuis M."/>
            <person name="von Doehren H."/>
            <person name="Wagner C."/>
            <person name="Wortman J.R."/>
            <person name="Bovenberg R.A.L."/>
        </authorList>
    </citation>
    <scope>NUCLEOTIDE SEQUENCE [LARGE SCALE GENOMIC DNA]</scope>
    <source>
        <strain evidence="2">ATCC 28089 / DSM 1075 / NRRL 1951 / Wisconsin 54-1255</strain>
    </source>
</reference>
<sequence>MASGQDKMQNHDYRTPTSRRLGVRYKISIAMRTLEELNVGAGYNSFQKRIPKKASCKMAELRLGDTRFTYLFPSTSGGSVKVPPPEEAWPLIVRLVNVGFLDTGRWPIGPFPPLKTYWHIPSSLTFLVYFS</sequence>